<gene>
    <name evidence="2" type="ORF">SAMN05421804_103229</name>
</gene>
<evidence type="ECO:0008006" key="4">
    <source>
        <dbReference type="Google" id="ProtNLM"/>
    </source>
</evidence>
<evidence type="ECO:0000313" key="2">
    <source>
        <dbReference type="EMBL" id="SDI60996.1"/>
    </source>
</evidence>
<name>A0A1G8LZB4_9CLOT</name>
<evidence type="ECO:0000313" key="3">
    <source>
        <dbReference type="Proteomes" id="UP000183255"/>
    </source>
</evidence>
<feature type="transmembrane region" description="Helical" evidence="1">
    <location>
        <begin position="103"/>
        <end position="123"/>
    </location>
</feature>
<evidence type="ECO:0000256" key="1">
    <source>
        <dbReference type="SAM" id="Phobius"/>
    </source>
</evidence>
<feature type="transmembrane region" description="Helical" evidence="1">
    <location>
        <begin position="72"/>
        <end position="97"/>
    </location>
</feature>
<keyword evidence="1" id="KW-1133">Transmembrane helix</keyword>
<accession>A0A1G8LZB4</accession>
<dbReference type="AlphaFoldDB" id="A0A1G8LZB4"/>
<feature type="transmembrane region" description="Helical" evidence="1">
    <location>
        <begin position="39"/>
        <end position="60"/>
    </location>
</feature>
<reference evidence="2 3" key="1">
    <citation type="submission" date="2016-10" db="EMBL/GenBank/DDBJ databases">
        <authorList>
            <person name="de Groot N.N."/>
        </authorList>
    </citation>
    <scope>NUCLEOTIDE SEQUENCE [LARGE SCALE GENOMIC DNA]</scope>
    <source>
        <strain evidence="2 3">CGMCC 1.5058</strain>
    </source>
</reference>
<keyword evidence="1" id="KW-0812">Transmembrane</keyword>
<dbReference type="RefSeq" id="WP_031575041.1">
    <property type="nucleotide sequence ID" value="NZ_DAMANS010000017.1"/>
</dbReference>
<organism evidence="2 3">
    <name type="scientific">Proteiniclasticum ruminis</name>
    <dbReference type="NCBI Taxonomy" id="398199"/>
    <lineage>
        <taxon>Bacteria</taxon>
        <taxon>Bacillati</taxon>
        <taxon>Bacillota</taxon>
        <taxon>Clostridia</taxon>
        <taxon>Eubacteriales</taxon>
        <taxon>Clostridiaceae</taxon>
        <taxon>Proteiniclasticum</taxon>
    </lineage>
</organism>
<protein>
    <recommendedName>
        <fullName evidence="4">DUF3021 family protein</fullName>
    </recommendedName>
</protein>
<dbReference type="Proteomes" id="UP000183255">
    <property type="component" value="Unassembled WGS sequence"/>
</dbReference>
<keyword evidence="1" id="KW-0472">Membrane</keyword>
<feature type="transmembrane region" description="Helical" evidence="1">
    <location>
        <begin position="12"/>
        <end position="33"/>
    </location>
</feature>
<dbReference type="EMBL" id="FNDZ01000003">
    <property type="protein sequence ID" value="SDI60996.1"/>
    <property type="molecule type" value="Genomic_DNA"/>
</dbReference>
<sequence length="148" mass="16934">MDFKTFLIKRVMMSFFISVTLITFAMAIVGLIFEPQMTFGYEAFLSPLIFGAIASFPMLVFYSNKEQSMKEILLRSLIHFLLLEFLILSNLYILGILTSPSMALSLALTIFIINLAVHLVSYVHDRRVAEEFNSALRLLQEKIQDTEP</sequence>
<proteinExistence type="predicted"/>